<accession>I2GE73</accession>
<dbReference type="GO" id="GO:0003913">
    <property type="term" value="F:DNA photolyase activity"/>
    <property type="evidence" value="ECO:0007669"/>
    <property type="project" value="TreeGrafter"/>
</dbReference>
<dbReference type="Gene3D" id="3.40.50.12110">
    <property type="match status" value="1"/>
</dbReference>
<feature type="compositionally biased region" description="Polar residues" evidence="1">
    <location>
        <begin position="8"/>
        <end position="21"/>
    </location>
</feature>
<dbReference type="Proteomes" id="UP000009309">
    <property type="component" value="Unassembled WGS sequence"/>
</dbReference>
<dbReference type="RefSeq" id="WP_009280782.1">
    <property type="nucleotide sequence ID" value="NZ_CAIT01000005.1"/>
</dbReference>
<reference evidence="2 3" key="1">
    <citation type="journal article" date="2012" name="J. Bacteriol.">
        <title>Genome Sequence of the Filamentous Bacterium Fibrisoma limi BUZ 3T.</title>
        <authorList>
            <person name="Filippini M."/>
            <person name="Qi W."/>
            <person name="Jaenicke S."/>
            <person name="Goesmann A."/>
            <person name="Smits T.H."/>
            <person name="Bagheri H.C."/>
        </authorList>
    </citation>
    <scope>NUCLEOTIDE SEQUENCE [LARGE SCALE GENOMIC DNA]</scope>
    <source>
        <strain evidence="3">BUZ 3T</strain>
    </source>
</reference>
<proteinExistence type="predicted"/>
<gene>
    <name evidence="2" type="ORF">BN8_01175</name>
</gene>
<feature type="region of interest" description="Disordered" evidence="1">
    <location>
        <begin position="1"/>
        <end position="26"/>
    </location>
</feature>
<dbReference type="GO" id="GO:0042601">
    <property type="term" value="C:endospore-forming forespore"/>
    <property type="evidence" value="ECO:0007669"/>
    <property type="project" value="TreeGrafter"/>
</dbReference>
<dbReference type="AlphaFoldDB" id="I2GE73"/>
<evidence type="ECO:0000256" key="1">
    <source>
        <dbReference type="SAM" id="MobiDB-lite"/>
    </source>
</evidence>
<dbReference type="EMBL" id="CAIT01000005">
    <property type="protein sequence ID" value="CCH52198.1"/>
    <property type="molecule type" value="Genomic_DNA"/>
</dbReference>
<dbReference type="eggNOG" id="COG1533">
    <property type="taxonomic scope" value="Bacteria"/>
</dbReference>
<comment type="caution">
    <text evidence="2">The sequence shown here is derived from an EMBL/GenBank/DDBJ whole genome shotgun (WGS) entry which is preliminary data.</text>
</comment>
<name>I2GE73_9BACT</name>
<evidence type="ECO:0000313" key="2">
    <source>
        <dbReference type="EMBL" id="CCH52198.1"/>
    </source>
</evidence>
<sequence length="389" mass="43713">MVLEHTPAASTPLSPQQNTPVRTADTRSARIWMPKRVVFTPDALDEPFGQQIYERVTALNLPIEVMKNNRITGLRGADDRETYRIAKNTLAVVNAPKSAFRLQPIPPSADWQMNLAEGCPAHCQYCYLAGSLAGPPVVRVYANLPKMLESTAAYEGTYPPNRSWQGTDADRPTTFEVSCYTDVLGIEHLTGSLAECIKYYGTRAKGQLRFVTKYDQVDSLLDLPHNGQTRARVSLNADTVARRLEGGTASVEARLQAIRKLALPKELGGGGYPIGLVIAPIMPIPDWREHYTALLDRIAEVLDFSRTAGPLDMNVELISHRFTPGSKDVLLQWYPNTTLDMEEATRAEKRNKFGGTKYVYRPDDMKELKTFFYTEWQKRFPNAPILYWT</sequence>
<dbReference type="PANTHER" id="PTHR37822:SF2">
    <property type="entry name" value="SPORE PHOTOPRODUCT LYASE"/>
    <property type="match status" value="1"/>
</dbReference>
<dbReference type="Pfam" id="PF20903">
    <property type="entry name" value="SPL"/>
    <property type="match status" value="1"/>
</dbReference>
<evidence type="ECO:0000313" key="3">
    <source>
        <dbReference type="Proteomes" id="UP000009309"/>
    </source>
</evidence>
<keyword evidence="3" id="KW-1185">Reference proteome</keyword>
<dbReference type="InterPro" id="IPR049539">
    <property type="entry name" value="SPL"/>
</dbReference>
<dbReference type="GO" id="GO:1904047">
    <property type="term" value="F:S-adenosyl-L-methionine binding"/>
    <property type="evidence" value="ECO:0007669"/>
    <property type="project" value="TreeGrafter"/>
</dbReference>
<dbReference type="GO" id="GO:0051539">
    <property type="term" value="F:4 iron, 4 sulfur cluster binding"/>
    <property type="evidence" value="ECO:0007669"/>
    <property type="project" value="TreeGrafter"/>
</dbReference>
<dbReference type="PANTHER" id="PTHR37822">
    <property type="entry name" value="SPORE PHOTOPRODUCT LYASE-RELATED"/>
    <property type="match status" value="1"/>
</dbReference>
<dbReference type="STRING" id="1185876.BN8_01175"/>
<dbReference type="Gene3D" id="3.80.30.30">
    <property type="match status" value="1"/>
</dbReference>
<protein>
    <submittedName>
        <fullName evidence="2">Radical SAM domain-containing protein</fullName>
    </submittedName>
</protein>
<organism evidence="2 3">
    <name type="scientific">Fibrisoma limi BUZ 3</name>
    <dbReference type="NCBI Taxonomy" id="1185876"/>
    <lineage>
        <taxon>Bacteria</taxon>
        <taxon>Pseudomonadati</taxon>
        <taxon>Bacteroidota</taxon>
        <taxon>Cytophagia</taxon>
        <taxon>Cytophagales</taxon>
        <taxon>Spirosomataceae</taxon>
        <taxon>Fibrisoma</taxon>
    </lineage>
</organism>